<dbReference type="AlphaFoldDB" id="A0A4S4A4D5"/>
<protein>
    <submittedName>
        <fullName evidence="2">DUF4199 domain-containing protein</fullName>
    </submittedName>
</protein>
<reference evidence="2 3" key="1">
    <citation type="submission" date="2019-04" db="EMBL/GenBank/DDBJ databases">
        <title>Flavobacterium sp. nov. isolated from construction timber.</title>
        <authorList>
            <person name="Lin S.-Y."/>
            <person name="Chang C.-T."/>
            <person name="Young C.-C."/>
        </authorList>
    </citation>
    <scope>NUCLEOTIDE SEQUENCE [LARGE SCALE GENOMIC DNA]</scope>
    <source>
        <strain evidence="2 3">CC-CTC003</strain>
    </source>
</reference>
<dbReference type="Pfam" id="PF13858">
    <property type="entry name" value="DUF4199"/>
    <property type="match status" value="1"/>
</dbReference>
<gene>
    <name evidence="2" type="ORF">E6C50_03820</name>
</gene>
<organism evidence="2 3">
    <name type="scientific">Flavobacterium supellecticarium</name>
    <dbReference type="NCBI Taxonomy" id="2565924"/>
    <lineage>
        <taxon>Bacteria</taxon>
        <taxon>Pseudomonadati</taxon>
        <taxon>Bacteroidota</taxon>
        <taxon>Flavobacteriia</taxon>
        <taxon>Flavobacteriales</taxon>
        <taxon>Flavobacteriaceae</taxon>
        <taxon>Flavobacterium</taxon>
    </lineage>
</organism>
<proteinExistence type="predicted"/>
<dbReference type="Proteomes" id="UP000307507">
    <property type="component" value="Unassembled WGS sequence"/>
</dbReference>
<feature type="transmembrane region" description="Helical" evidence="1">
    <location>
        <begin position="137"/>
        <end position="156"/>
    </location>
</feature>
<name>A0A4S4A4D5_9FLAO</name>
<feature type="transmembrane region" description="Helical" evidence="1">
    <location>
        <begin position="38"/>
        <end position="57"/>
    </location>
</feature>
<keyword evidence="1" id="KW-0812">Transmembrane</keyword>
<accession>A0A4S4A4D5</accession>
<evidence type="ECO:0000256" key="1">
    <source>
        <dbReference type="SAM" id="Phobius"/>
    </source>
</evidence>
<sequence>MAKFKIEIKWAFIFIMMSLLWMVLEKICGLHSTHIDKHQYLTMLFMIPAVWIYVLALKNKKMSYYDGVMSYKQGFISGLILTLIVALFSPVTQWIISCIITPEYFPNVIEYSLKSGYHKNREAAEAYFSLENYMKQSVIGALMMGIVTSFIVAFFVRSKNSKNKS</sequence>
<dbReference type="EMBL" id="SSNZ01000001">
    <property type="protein sequence ID" value="THF53340.1"/>
    <property type="molecule type" value="Genomic_DNA"/>
</dbReference>
<evidence type="ECO:0000313" key="2">
    <source>
        <dbReference type="EMBL" id="THF53340.1"/>
    </source>
</evidence>
<dbReference type="OrthoDB" id="5766000at2"/>
<dbReference type="RefSeq" id="WP_136401863.1">
    <property type="nucleotide sequence ID" value="NZ_SSNZ01000001.1"/>
</dbReference>
<keyword evidence="1" id="KW-0472">Membrane</keyword>
<dbReference type="InterPro" id="IPR025250">
    <property type="entry name" value="DUF4199"/>
</dbReference>
<comment type="caution">
    <text evidence="2">The sequence shown here is derived from an EMBL/GenBank/DDBJ whole genome shotgun (WGS) entry which is preliminary data.</text>
</comment>
<keyword evidence="3" id="KW-1185">Reference proteome</keyword>
<evidence type="ECO:0000313" key="3">
    <source>
        <dbReference type="Proteomes" id="UP000307507"/>
    </source>
</evidence>
<feature type="transmembrane region" description="Helical" evidence="1">
    <location>
        <begin position="12"/>
        <end position="32"/>
    </location>
</feature>
<feature type="transmembrane region" description="Helical" evidence="1">
    <location>
        <begin position="78"/>
        <end position="96"/>
    </location>
</feature>
<keyword evidence="1" id="KW-1133">Transmembrane helix</keyword>